<accession>A0A974HBS7</accession>
<dbReference type="AlphaFoldDB" id="A0A974HBS7"/>
<proteinExistence type="predicted"/>
<evidence type="ECO:0000313" key="1">
    <source>
        <dbReference type="EMBL" id="OCT72124.1"/>
    </source>
</evidence>
<dbReference type="EMBL" id="CM004478">
    <property type="protein sequence ID" value="OCT72124.1"/>
    <property type="molecule type" value="Genomic_DNA"/>
</dbReference>
<name>A0A974HBS7_XENLA</name>
<protein>
    <submittedName>
        <fullName evidence="1">Uncharacterized protein</fullName>
    </submittedName>
</protein>
<evidence type="ECO:0000313" key="2">
    <source>
        <dbReference type="Proteomes" id="UP000694892"/>
    </source>
</evidence>
<dbReference type="Proteomes" id="UP000694892">
    <property type="component" value="Chromosome 7L"/>
</dbReference>
<reference evidence="2" key="1">
    <citation type="journal article" date="2016" name="Nature">
        <title>Genome evolution in the allotetraploid frog Xenopus laevis.</title>
        <authorList>
            <person name="Session A.M."/>
            <person name="Uno Y."/>
            <person name="Kwon T."/>
            <person name="Chapman J.A."/>
            <person name="Toyoda A."/>
            <person name="Takahashi S."/>
            <person name="Fukui A."/>
            <person name="Hikosaka A."/>
            <person name="Suzuki A."/>
            <person name="Kondo M."/>
            <person name="van Heeringen S.J."/>
            <person name="Quigley I."/>
            <person name="Heinz S."/>
            <person name="Ogino H."/>
            <person name="Ochi H."/>
            <person name="Hellsten U."/>
            <person name="Lyons J.B."/>
            <person name="Simakov O."/>
            <person name="Putnam N."/>
            <person name="Stites J."/>
            <person name="Kuroki Y."/>
            <person name="Tanaka T."/>
            <person name="Michiue T."/>
            <person name="Watanabe M."/>
            <person name="Bogdanovic O."/>
            <person name="Lister R."/>
            <person name="Georgiou G."/>
            <person name="Paranjpe S.S."/>
            <person name="van Kruijsbergen I."/>
            <person name="Shu S."/>
            <person name="Carlson J."/>
            <person name="Kinoshita T."/>
            <person name="Ohta Y."/>
            <person name="Mawaribuchi S."/>
            <person name="Jenkins J."/>
            <person name="Grimwood J."/>
            <person name="Schmutz J."/>
            <person name="Mitros T."/>
            <person name="Mozaffari S.V."/>
            <person name="Suzuki Y."/>
            <person name="Haramoto Y."/>
            <person name="Yamamoto T.S."/>
            <person name="Takagi C."/>
            <person name="Heald R."/>
            <person name="Miller K."/>
            <person name="Haudenschild C."/>
            <person name="Kitzman J."/>
            <person name="Nakayama T."/>
            <person name="Izutsu Y."/>
            <person name="Robert J."/>
            <person name="Fortriede J."/>
            <person name="Burns K."/>
            <person name="Lotay V."/>
            <person name="Karimi K."/>
            <person name="Yasuoka Y."/>
            <person name="Dichmann D.S."/>
            <person name="Flajnik M.F."/>
            <person name="Houston D.W."/>
            <person name="Shendure J."/>
            <person name="DuPasquier L."/>
            <person name="Vize P.D."/>
            <person name="Zorn A.M."/>
            <person name="Ito M."/>
            <person name="Marcotte E.M."/>
            <person name="Wallingford J.B."/>
            <person name="Ito Y."/>
            <person name="Asashima M."/>
            <person name="Ueno N."/>
            <person name="Matsuda Y."/>
            <person name="Veenstra G.J."/>
            <person name="Fujiyama A."/>
            <person name="Harland R.M."/>
            <person name="Taira M."/>
            <person name="Rokhsar D.S."/>
        </authorList>
    </citation>
    <scope>NUCLEOTIDE SEQUENCE [LARGE SCALE GENOMIC DNA]</scope>
    <source>
        <strain evidence="2">J</strain>
    </source>
</reference>
<organism evidence="1 2">
    <name type="scientific">Xenopus laevis</name>
    <name type="common">African clawed frog</name>
    <dbReference type="NCBI Taxonomy" id="8355"/>
    <lineage>
        <taxon>Eukaryota</taxon>
        <taxon>Metazoa</taxon>
        <taxon>Chordata</taxon>
        <taxon>Craniata</taxon>
        <taxon>Vertebrata</taxon>
        <taxon>Euteleostomi</taxon>
        <taxon>Amphibia</taxon>
        <taxon>Batrachia</taxon>
        <taxon>Anura</taxon>
        <taxon>Pipoidea</taxon>
        <taxon>Pipidae</taxon>
        <taxon>Xenopodinae</taxon>
        <taxon>Xenopus</taxon>
        <taxon>Xenopus</taxon>
    </lineage>
</organism>
<sequence>MNHGCDAVTAQAPSYTIDDVAVADDEKRPLLLQPTLIRCSLHCFFRGQGCRFHLQCSRTFSSGGGLGVEEKEVCALLPLPPQPDPLTGMMDDCTRFSFHSPKASLSRLTGG</sequence>
<gene>
    <name evidence="1" type="ORF">XELAEV_18035090mg</name>
</gene>